<dbReference type="AlphaFoldDB" id="A0A174NRN3"/>
<evidence type="ECO:0000313" key="1">
    <source>
        <dbReference type="EMBL" id="CUP51422.1"/>
    </source>
</evidence>
<organism evidence="1 2">
    <name type="scientific">Bacteroides uniformis</name>
    <dbReference type="NCBI Taxonomy" id="820"/>
    <lineage>
        <taxon>Bacteria</taxon>
        <taxon>Pseudomonadati</taxon>
        <taxon>Bacteroidota</taxon>
        <taxon>Bacteroidia</taxon>
        <taxon>Bacteroidales</taxon>
        <taxon>Bacteroidaceae</taxon>
        <taxon>Bacteroides</taxon>
    </lineage>
</organism>
<sequence>MKYFFFQIYHNDSYLLEVDKVDRYKYVTCDICNMILNKRSLIEAHLPFYRIKRKKYHLSGSYDGFNVVSQKFKELYDTYKWDGLVFYPIPKNKDFYLIECTEIVVINKTKRPIEFECKCSKCNQYIGIYGSLPPYINSSEIRKMKTNAFYRSDLEFGYDFEQRYSLFASEEITNVLKMNGLINDKDLIEVVSIDE</sequence>
<reference evidence="1 2" key="1">
    <citation type="submission" date="2015-09" db="EMBL/GenBank/DDBJ databases">
        <authorList>
            <consortium name="Pathogen Informatics"/>
        </authorList>
    </citation>
    <scope>NUCLEOTIDE SEQUENCE [LARGE SCALE GENOMIC DNA]</scope>
    <source>
        <strain evidence="1 2">2789STDY5834898</strain>
    </source>
</reference>
<dbReference type="RefSeq" id="WP_057253115.1">
    <property type="nucleotide sequence ID" value="NZ_CZAO01000007.1"/>
</dbReference>
<accession>A0A174NRN3</accession>
<evidence type="ECO:0000313" key="2">
    <source>
        <dbReference type="Proteomes" id="UP000095766"/>
    </source>
</evidence>
<dbReference type="Proteomes" id="UP000095766">
    <property type="component" value="Unassembled WGS sequence"/>
</dbReference>
<dbReference type="EMBL" id="CZAO01000007">
    <property type="protein sequence ID" value="CUP51422.1"/>
    <property type="molecule type" value="Genomic_DNA"/>
</dbReference>
<gene>
    <name evidence="1" type="ORF">ERS852510_01699</name>
</gene>
<name>A0A174NRN3_BACUN</name>
<proteinExistence type="predicted"/>
<protein>
    <submittedName>
        <fullName evidence="1">Uncharacterized protein</fullName>
    </submittedName>
</protein>